<dbReference type="InterPro" id="IPR050595">
    <property type="entry name" value="Bact_response_regulator"/>
</dbReference>
<sequence length="269" mass="29599">MAHEQPEDNETGGRETVSAENFGVALGDPSRRNVLFHLKRHRTASFDDLVDVVVATVPPRNRTNADDVRSTVENALFHLHLPKLQLLGVVDWNRDTNDVVLRAEPDRLDDWLELSFAESVHGATGTNDVAVLGDAEGIEVLFVEDYEPLREVLVDQFASDHDDISVTTASNPESALDALESTVFDCIVSDYDMPGSSGLDFLKAIRRVDETVPFVIYTGKGTEETRLKASDHGVSAYLQKSGGAAQFDLLADRIRQVVGEYRNGTYPAV</sequence>
<dbReference type="AlphaFoldDB" id="A0ABD5VHK1"/>
<evidence type="ECO:0000256" key="1">
    <source>
        <dbReference type="ARBA" id="ARBA00022553"/>
    </source>
</evidence>
<dbReference type="RefSeq" id="WP_336351277.1">
    <property type="nucleotide sequence ID" value="NZ_JAZAQL010000003.1"/>
</dbReference>
<protein>
    <submittedName>
        <fullName evidence="5">Response regulator</fullName>
    </submittedName>
</protein>
<evidence type="ECO:0000313" key="6">
    <source>
        <dbReference type="Proteomes" id="UP001596395"/>
    </source>
</evidence>
<feature type="domain" description="Response regulatory" evidence="4">
    <location>
        <begin position="139"/>
        <end position="255"/>
    </location>
</feature>
<dbReference type="InterPro" id="IPR001789">
    <property type="entry name" value="Sig_transdc_resp-reg_receiver"/>
</dbReference>
<dbReference type="Gene3D" id="1.10.10.10">
    <property type="entry name" value="Winged helix-like DNA-binding domain superfamily/Winged helix DNA-binding domain"/>
    <property type="match status" value="1"/>
</dbReference>
<evidence type="ECO:0000256" key="2">
    <source>
        <dbReference type="PROSITE-ProRule" id="PRU00169"/>
    </source>
</evidence>
<organism evidence="5 6">
    <name type="scientific">Halorubellus litoreus</name>
    <dbReference type="NCBI Taxonomy" id="755308"/>
    <lineage>
        <taxon>Archaea</taxon>
        <taxon>Methanobacteriati</taxon>
        <taxon>Methanobacteriota</taxon>
        <taxon>Stenosarchaea group</taxon>
        <taxon>Halobacteria</taxon>
        <taxon>Halobacteriales</taxon>
        <taxon>Halorubellaceae</taxon>
        <taxon>Halorubellus</taxon>
    </lineage>
</organism>
<keyword evidence="1 2" id="KW-0597">Phosphoprotein</keyword>
<reference evidence="5 6" key="1">
    <citation type="journal article" date="2019" name="Int. J. Syst. Evol. Microbiol.">
        <title>The Global Catalogue of Microorganisms (GCM) 10K type strain sequencing project: providing services to taxonomists for standard genome sequencing and annotation.</title>
        <authorList>
            <consortium name="The Broad Institute Genomics Platform"/>
            <consortium name="The Broad Institute Genome Sequencing Center for Infectious Disease"/>
            <person name="Wu L."/>
            <person name="Ma J."/>
        </authorList>
    </citation>
    <scope>NUCLEOTIDE SEQUENCE [LARGE SCALE GENOMIC DNA]</scope>
    <source>
        <strain evidence="5 6">GX26</strain>
    </source>
</reference>
<dbReference type="PANTHER" id="PTHR44591">
    <property type="entry name" value="STRESS RESPONSE REGULATOR PROTEIN 1"/>
    <property type="match status" value="1"/>
</dbReference>
<feature type="modified residue" description="4-aspartylphosphate" evidence="2">
    <location>
        <position position="190"/>
    </location>
</feature>
<accession>A0ABD5VHK1</accession>
<comment type="caution">
    <text evidence="5">The sequence shown here is derived from an EMBL/GenBank/DDBJ whole genome shotgun (WGS) entry which is preliminary data.</text>
</comment>
<gene>
    <name evidence="5" type="ORF">ACFQGB_15780</name>
</gene>
<evidence type="ECO:0000313" key="5">
    <source>
        <dbReference type="EMBL" id="MFC6954323.1"/>
    </source>
</evidence>
<proteinExistence type="predicted"/>
<evidence type="ECO:0000256" key="3">
    <source>
        <dbReference type="SAM" id="MobiDB-lite"/>
    </source>
</evidence>
<dbReference type="InterPro" id="IPR055768">
    <property type="entry name" value="DUF7344"/>
</dbReference>
<name>A0ABD5VHK1_9EURY</name>
<dbReference type="Gene3D" id="3.40.50.2300">
    <property type="match status" value="1"/>
</dbReference>
<dbReference type="PANTHER" id="PTHR44591:SF3">
    <property type="entry name" value="RESPONSE REGULATORY DOMAIN-CONTAINING PROTEIN"/>
    <property type="match status" value="1"/>
</dbReference>
<evidence type="ECO:0000259" key="4">
    <source>
        <dbReference type="PROSITE" id="PS50110"/>
    </source>
</evidence>
<feature type="region of interest" description="Disordered" evidence="3">
    <location>
        <begin position="1"/>
        <end position="23"/>
    </location>
</feature>
<dbReference type="InterPro" id="IPR036388">
    <property type="entry name" value="WH-like_DNA-bd_sf"/>
</dbReference>
<dbReference type="Pfam" id="PF00072">
    <property type="entry name" value="Response_reg"/>
    <property type="match status" value="1"/>
</dbReference>
<keyword evidence="6" id="KW-1185">Reference proteome</keyword>
<dbReference type="Proteomes" id="UP001596395">
    <property type="component" value="Unassembled WGS sequence"/>
</dbReference>
<dbReference type="SUPFAM" id="SSF52172">
    <property type="entry name" value="CheY-like"/>
    <property type="match status" value="1"/>
</dbReference>
<dbReference type="InterPro" id="IPR011006">
    <property type="entry name" value="CheY-like_superfamily"/>
</dbReference>
<dbReference type="EMBL" id="JBHSXN010000003">
    <property type="protein sequence ID" value="MFC6954323.1"/>
    <property type="molecule type" value="Genomic_DNA"/>
</dbReference>
<dbReference type="Pfam" id="PF24035">
    <property type="entry name" value="DUF7344"/>
    <property type="match status" value="1"/>
</dbReference>
<dbReference type="CDD" id="cd00156">
    <property type="entry name" value="REC"/>
    <property type="match status" value="1"/>
</dbReference>
<dbReference type="PROSITE" id="PS50110">
    <property type="entry name" value="RESPONSE_REGULATORY"/>
    <property type="match status" value="1"/>
</dbReference>
<dbReference type="SMART" id="SM00448">
    <property type="entry name" value="REC"/>
    <property type="match status" value="1"/>
</dbReference>